<comment type="caution">
    <text evidence="3">The sequence shown here is derived from an EMBL/GenBank/DDBJ whole genome shotgun (WGS) entry which is preliminary data.</text>
</comment>
<feature type="compositionally biased region" description="Low complexity" evidence="1">
    <location>
        <begin position="151"/>
        <end position="161"/>
    </location>
</feature>
<dbReference type="EMBL" id="BAAANB010000001">
    <property type="protein sequence ID" value="GAA2020462.1"/>
    <property type="molecule type" value="Genomic_DNA"/>
</dbReference>
<feature type="transmembrane region" description="Helical" evidence="2">
    <location>
        <begin position="194"/>
        <end position="213"/>
    </location>
</feature>
<evidence type="ECO:0000256" key="2">
    <source>
        <dbReference type="SAM" id="Phobius"/>
    </source>
</evidence>
<keyword evidence="2" id="KW-1133">Transmembrane helix</keyword>
<dbReference type="Proteomes" id="UP001501285">
    <property type="component" value="Unassembled WGS sequence"/>
</dbReference>
<name>A0ABP5FAR2_9MICO</name>
<sequence>MCEAAARRRPTVGLVPVSSLVFVVIVAIWAAYLIQHWARRREDAAATRSMEGFSEAMRVLEKRPALPTTQLSTPRPHSYAVKPASGARPTVDVKRAVPAGASRRSSPLVARRALVHVEHDLARHDIAPYAEVDRMPQTARSTNGRAGTGRAGSASAASAPAPVPVAQRRLRAALLVLALLWLPVSVVLTLTHVLMWVSVPFAVLTVAAVLVWLRAEAKADRLRSTSGADTQSYSESYSESYAQDEAPRRRRRQGRGRRDDSVLVPVLSSEDTQVIRSTVVAVEAETVSVSHGSRHAAAAQHAAHQAAARAEKGVFDVQAHVTRGVPVAAPTPAAAPAPEPAPGSVPAPAAQQLPEGSWSPVPVPRPTYALKAKAEPRWTDSGIPADVFDTPEFAEEADELDDRALFARRAVSQ</sequence>
<feature type="transmembrane region" description="Helical" evidence="2">
    <location>
        <begin position="12"/>
        <end position="34"/>
    </location>
</feature>
<reference evidence="4" key="1">
    <citation type="journal article" date="2019" name="Int. J. Syst. Evol. Microbiol.">
        <title>The Global Catalogue of Microorganisms (GCM) 10K type strain sequencing project: providing services to taxonomists for standard genome sequencing and annotation.</title>
        <authorList>
            <consortium name="The Broad Institute Genomics Platform"/>
            <consortium name="The Broad Institute Genome Sequencing Center for Infectious Disease"/>
            <person name="Wu L."/>
            <person name="Ma J."/>
        </authorList>
    </citation>
    <scope>NUCLEOTIDE SEQUENCE [LARGE SCALE GENOMIC DNA]</scope>
    <source>
        <strain evidence="4">JCM 14283</strain>
    </source>
</reference>
<feature type="compositionally biased region" description="Pro residues" evidence="1">
    <location>
        <begin position="333"/>
        <end position="345"/>
    </location>
</feature>
<accession>A0ABP5FAR2</accession>
<keyword evidence="2" id="KW-0812">Transmembrane</keyword>
<feature type="region of interest" description="Disordered" evidence="1">
    <location>
        <begin position="328"/>
        <end position="363"/>
    </location>
</feature>
<evidence type="ECO:0000313" key="4">
    <source>
        <dbReference type="Proteomes" id="UP001501285"/>
    </source>
</evidence>
<proteinExistence type="predicted"/>
<gene>
    <name evidence="3" type="ORF">GCM10009740_06080</name>
</gene>
<feature type="region of interest" description="Disordered" evidence="1">
    <location>
        <begin position="223"/>
        <end position="263"/>
    </location>
</feature>
<keyword evidence="4" id="KW-1185">Reference proteome</keyword>
<organism evidence="3 4">
    <name type="scientific">Terrabacter terrae</name>
    <dbReference type="NCBI Taxonomy" id="318434"/>
    <lineage>
        <taxon>Bacteria</taxon>
        <taxon>Bacillati</taxon>
        <taxon>Actinomycetota</taxon>
        <taxon>Actinomycetes</taxon>
        <taxon>Micrococcales</taxon>
        <taxon>Intrasporangiaceae</taxon>
        <taxon>Terrabacter</taxon>
    </lineage>
</organism>
<evidence type="ECO:0000313" key="3">
    <source>
        <dbReference type="EMBL" id="GAA2020462.1"/>
    </source>
</evidence>
<feature type="compositionally biased region" description="Low complexity" evidence="1">
    <location>
        <begin position="232"/>
        <end position="241"/>
    </location>
</feature>
<keyword evidence="2" id="KW-0472">Membrane</keyword>
<protein>
    <submittedName>
        <fullName evidence="3">Uncharacterized protein</fullName>
    </submittedName>
</protein>
<feature type="region of interest" description="Disordered" evidence="1">
    <location>
        <begin position="136"/>
        <end position="161"/>
    </location>
</feature>
<feature type="transmembrane region" description="Helical" evidence="2">
    <location>
        <begin position="170"/>
        <end position="188"/>
    </location>
</feature>
<evidence type="ECO:0000256" key="1">
    <source>
        <dbReference type="SAM" id="MobiDB-lite"/>
    </source>
</evidence>